<dbReference type="AlphaFoldDB" id="B8D243"/>
<feature type="transmembrane region" description="Helical" evidence="7">
    <location>
        <begin position="120"/>
        <end position="139"/>
    </location>
</feature>
<feature type="transmembrane region" description="Helical" evidence="7">
    <location>
        <begin position="325"/>
        <end position="344"/>
    </location>
</feature>
<evidence type="ECO:0000256" key="6">
    <source>
        <dbReference type="ARBA" id="ARBA00023136"/>
    </source>
</evidence>
<feature type="transmembrane region" description="Helical" evidence="7">
    <location>
        <begin position="80"/>
        <end position="100"/>
    </location>
</feature>
<dbReference type="eggNOG" id="COG1113">
    <property type="taxonomic scope" value="Bacteria"/>
</dbReference>
<dbReference type="Proteomes" id="UP000000719">
    <property type="component" value="Chromosome"/>
</dbReference>
<feature type="transmembrane region" description="Helical" evidence="7">
    <location>
        <begin position="419"/>
        <end position="436"/>
    </location>
</feature>
<dbReference type="PIRSF" id="PIRSF006060">
    <property type="entry name" value="AA_transporter"/>
    <property type="match status" value="1"/>
</dbReference>
<evidence type="ECO:0000256" key="4">
    <source>
        <dbReference type="ARBA" id="ARBA00022970"/>
    </source>
</evidence>
<dbReference type="PANTHER" id="PTHR43495:SF5">
    <property type="entry name" value="GAMMA-AMINOBUTYRIC ACID PERMEASE"/>
    <property type="match status" value="1"/>
</dbReference>
<sequence>MPENKHGLTSSRLTLLALGTVVGGSFFLGSAIAIKNAGPSIIISYLLGGALVYVILYSLSEMTTSDPTAGSFRNYCENMYGPMAGFVVGWLYWTGLVLAMSSEAIAVSAFLKKWFPQVSLPALGAVTIIAVTIINLLGVEKLSTLESGLAVVKLLAIVGFIVLALFLVAGLLPGRSPIGAGELLNEPLFPRGLAGIAGSMLIVIFTYARFEIIGLASSETINPHKTIPRAITYTVAGLVGLYTLAIIFLLPLIPTARLSEEVSPLVAALTRSGLGWAGDVINIVLITAILSTMLAATFGIARMLRSLADEGHAPGFLRDKGDIPYRGIIFSGLSMLTALVLGFILPRRIYLFLVSSGGFAFLFVYLVILATHYKFRKIYGCPDEGKCRVPAYPYTTITSSIGLLLIILSMPLIPGQGSGLYAGLILVSVYTGIYIIKEPEKARQFFTGINLNLSHKNVLTEFSDEIIPEDKLNGKEDSGGKNNE</sequence>
<feature type="domain" description="Amino acid permease/ SLC12A" evidence="8">
    <location>
        <begin position="14"/>
        <end position="444"/>
    </location>
</feature>
<feature type="transmembrane region" description="Helical" evidence="7">
    <location>
        <begin position="40"/>
        <end position="59"/>
    </location>
</feature>
<feature type="transmembrane region" description="Helical" evidence="7">
    <location>
        <begin position="391"/>
        <end position="413"/>
    </location>
</feature>
<accession>B8D243</accession>
<evidence type="ECO:0000256" key="1">
    <source>
        <dbReference type="ARBA" id="ARBA00004141"/>
    </source>
</evidence>
<evidence type="ECO:0000256" key="2">
    <source>
        <dbReference type="ARBA" id="ARBA00022448"/>
    </source>
</evidence>
<comment type="subcellular location">
    <subcellularLocation>
        <location evidence="1">Membrane</location>
        <topology evidence="1">Multi-pass membrane protein</topology>
    </subcellularLocation>
</comment>
<protein>
    <submittedName>
        <fullName evidence="9">Amino acid permease-associated region</fullName>
    </submittedName>
</protein>
<gene>
    <name evidence="9" type="ordered locus">Hore_05120</name>
</gene>
<dbReference type="Pfam" id="PF00324">
    <property type="entry name" value="AA_permease"/>
    <property type="match status" value="1"/>
</dbReference>
<dbReference type="GO" id="GO:0016020">
    <property type="term" value="C:membrane"/>
    <property type="evidence" value="ECO:0007669"/>
    <property type="project" value="UniProtKB-SubCell"/>
</dbReference>
<evidence type="ECO:0000313" key="10">
    <source>
        <dbReference type="Proteomes" id="UP000000719"/>
    </source>
</evidence>
<proteinExistence type="predicted"/>
<dbReference type="EMBL" id="CP001098">
    <property type="protein sequence ID" value="ACL69270.1"/>
    <property type="molecule type" value="Genomic_DNA"/>
</dbReference>
<dbReference type="HOGENOM" id="CLU_007946_9_3_9"/>
<keyword evidence="5 7" id="KW-1133">Transmembrane helix</keyword>
<evidence type="ECO:0000259" key="8">
    <source>
        <dbReference type="Pfam" id="PF00324"/>
    </source>
</evidence>
<reference evidence="9 10" key="1">
    <citation type="journal article" date="2009" name="PLoS ONE">
        <title>Genome analysis of the anaerobic thermohalophilic bacterium Halothermothrix orenii.</title>
        <authorList>
            <person name="Mavromatis K."/>
            <person name="Ivanova N."/>
            <person name="Anderson I."/>
            <person name="Lykidis A."/>
            <person name="Hooper S.D."/>
            <person name="Sun H."/>
            <person name="Kunin V."/>
            <person name="Lapidus A."/>
            <person name="Hugenholtz P."/>
            <person name="Patel B."/>
            <person name="Kyrpides N.C."/>
        </authorList>
    </citation>
    <scope>NUCLEOTIDE SEQUENCE [LARGE SCALE GENOMIC DNA]</scope>
    <source>
        <strain evidence="10">H 168 / OCM 544 / DSM 9562</strain>
    </source>
</reference>
<dbReference type="STRING" id="373903.Hore_05120"/>
<feature type="transmembrane region" description="Helical" evidence="7">
    <location>
        <begin position="230"/>
        <end position="253"/>
    </location>
</feature>
<evidence type="ECO:0000256" key="5">
    <source>
        <dbReference type="ARBA" id="ARBA00022989"/>
    </source>
</evidence>
<dbReference type="OrthoDB" id="9780162at2"/>
<feature type="transmembrane region" description="Helical" evidence="7">
    <location>
        <begin position="151"/>
        <end position="172"/>
    </location>
</feature>
<feature type="transmembrane region" description="Helical" evidence="7">
    <location>
        <begin position="192"/>
        <end position="210"/>
    </location>
</feature>
<dbReference type="GO" id="GO:0006865">
    <property type="term" value="P:amino acid transport"/>
    <property type="evidence" value="ECO:0007669"/>
    <property type="project" value="UniProtKB-KW"/>
</dbReference>
<feature type="transmembrane region" description="Helical" evidence="7">
    <location>
        <begin position="12"/>
        <end position="34"/>
    </location>
</feature>
<evidence type="ECO:0000256" key="7">
    <source>
        <dbReference type="SAM" id="Phobius"/>
    </source>
</evidence>
<organism evidence="9 10">
    <name type="scientific">Halothermothrix orenii (strain H 168 / OCM 544 / DSM 9562)</name>
    <dbReference type="NCBI Taxonomy" id="373903"/>
    <lineage>
        <taxon>Bacteria</taxon>
        <taxon>Bacillati</taxon>
        <taxon>Bacillota</taxon>
        <taxon>Clostridia</taxon>
        <taxon>Halanaerobiales</taxon>
        <taxon>Halothermotrichaceae</taxon>
        <taxon>Halothermothrix</taxon>
    </lineage>
</organism>
<keyword evidence="10" id="KW-1185">Reference proteome</keyword>
<feature type="transmembrane region" description="Helical" evidence="7">
    <location>
        <begin position="280"/>
        <end position="304"/>
    </location>
</feature>
<keyword evidence="6 7" id="KW-0472">Membrane</keyword>
<dbReference type="Gene3D" id="1.20.1740.10">
    <property type="entry name" value="Amino acid/polyamine transporter I"/>
    <property type="match status" value="1"/>
</dbReference>
<name>B8D243_HALOH</name>
<dbReference type="RefSeq" id="WP_012635458.1">
    <property type="nucleotide sequence ID" value="NC_011899.1"/>
</dbReference>
<dbReference type="GO" id="GO:0055085">
    <property type="term" value="P:transmembrane transport"/>
    <property type="evidence" value="ECO:0007669"/>
    <property type="project" value="InterPro"/>
</dbReference>
<keyword evidence="2" id="KW-0813">Transport</keyword>
<evidence type="ECO:0000256" key="3">
    <source>
        <dbReference type="ARBA" id="ARBA00022692"/>
    </source>
</evidence>
<feature type="transmembrane region" description="Helical" evidence="7">
    <location>
        <begin position="350"/>
        <end position="370"/>
    </location>
</feature>
<dbReference type="PANTHER" id="PTHR43495">
    <property type="entry name" value="GABA PERMEASE"/>
    <property type="match status" value="1"/>
</dbReference>
<evidence type="ECO:0000313" key="9">
    <source>
        <dbReference type="EMBL" id="ACL69270.1"/>
    </source>
</evidence>
<dbReference type="KEGG" id="hor:Hore_05120"/>
<dbReference type="InterPro" id="IPR004841">
    <property type="entry name" value="AA-permease/SLC12A_dom"/>
</dbReference>
<keyword evidence="4" id="KW-0029">Amino-acid transport</keyword>
<keyword evidence="3 7" id="KW-0812">Transmembrane</keyword>